<dbReference type="OrthoDB" id="6397734at2"/>
<proteinExistence type="inferred from homology"/>
<evidence type="ECO:0000313" key="9">
    <source>
        <dbReference type="Proteomes" id="UP000275281"/>
    </source>
</evidence>
<keyword evidence="4 7" id="KW-0812">Transmembrane</keyword>
<protein>
    <submittedName>
        <fullName evidence="8">DUF350 domain-containing protein</fullName>
    </submittedName>
</protein>
<sequence length="301" mass="32550">MDVLVKLTNLPKDLWVYIAIDISLTLFLLLVLRVIQSRMASVDVKVELSERDNFAYGIGMAGGLLALCIVLSGVVGRHLDAGYLQAGQGLLLFGLVGIILVRFGRFVHDKLVLQRIDTPEQLSQRNVGVALVDASSAIASAIILRSMILWVEGSNANAIIAIVSGFIVVLTIFVLLTRIYEWRFARNNQNDSFQGALKRGHLAIAIDHIGNLLGTAIIVTSTVHILAYSPEAYVSNVTGWLIVSVILSLSLLVLVSISKHALLLGVNINQEIDQQQNIGIACVGFVLNIGFALIAVGLFSQ</sequence>
<accession>A0A3N5YAF3</accession>
<dbReference type="GO" id="GO:0005886">
    <property type="term" value="C:plasma membrane"/>
    <property type="evidence" value="ECO:0007669"/>
    <property type="project" value="UniProtKB-SubCell"/>
</dbReference>
<keyword evidence="9" id="KW-1185">Reference proteome</keyword>
<dbReference type="AlphaFoldDB" id="A0A3N5YAF3"/>
<dbReference type="Pfam" id="PF03994">
    <property type="entry name" value="DUF350"/>
    <property type="match status" value="2"/>
</dbReference>
<evidence type="ECO:0000256" key="3">
    <source>
        <dbReference type="ARBA" id="ARBA00022475"/>
    </source>
</evidence>
<keyword evidence="5 7" id="KW-1133">Transmembrane helix</keyword>
<organism evidence="8 9">
    <name type="scientific">Alteromonas sediminis</name>
    <dbReference type="NCBI Taxonomy" id="2259342"/>
    <lineage>
        <taxon>Bacteria</taxon>
        <taxon>Pseudomonadati</taxon>
        <taxon>Pseudomonadota</taxon>
        <taxon>Gammaproteobacteria</taxon>
        <taxon>Alteromonadales</taxon>
        <taxon>Alteromonadaceae</taxon>
        <taxon>Alteromonas/Salinimonas group</taxon>
        <taxon>Alteromonas</taxon>
    </lineage>
</organism>
<evidence type="ECO:0000313" key="8">
    <source>
        <dbReference type="EMBL" id="RPJ65745.1"/>
    </source>
</evidence>
<feature type="transmembrane region" description="Helical" evidence="7">
    <location>
        <begin position="156"/>
        <end position="180"/>
    </location>
</feature>
<gene>
    <name evidence="8" type="ORF">DRW07_13085</name>
</gene>
<evidence type="ECO:0000256" key="7">
    <source>
        <dbReference type="SAM" id="Phobius"/>
    </source>
</evidence>
<comment type="similarity">
    <text evidence="2">Belongs to the UPF0719 family.</text>
</comment>
<evidence type="ECO:0000256" key="1">
    <source>
        <dbReference type="ARBA" id="ARBA00004651"/>
    </source>
</evidence>
<feature type="transmembrane region" description="Helical" evidence="7">
    <location>
        <begin position="239"/>
        <end position="257"/>
    </location>
</feature>
<keyword evidence="3" id="KW-1003">Cell membrane</keyword>
<keyword evidence="6 7" id="KW-0472">Membrane</keyword>
<dbReference type="RefSeq" id="WP_124028376.1">
    <property type="nucleotide sequence ID" value="NZ_JBHRSN010000007.1"/>
</dbReference>
<evidence type="ECO:0000256" key="4">
    <source>
        <dbReference type="ARBA" id="ARBA00022692"/>
    </source>
</evidence>
<dbReference type="Proteomes" id="UP000275281">
    <property type="component" value="Unassembled WGS sequence"/>
</dbReference>
<dbReference type="PANTHER" id="PTHR40043:SF1">
    <property type="entry name" value="UPF0719 INNER MEMBRANE PROTEIN YJFL"/>
    <property type="match status" value="1"/>
</dbReference>
<evidence type="ECO:0000256" key="5">
    <source>
        <dbReference type="ARBA" id="ARBA00022989"/>
    </source>
</evidence>
<feature type="transmembrane region" description="Helical" evidence="7">
    <location>
        <begin position="127"/>
        <end position="150"/>
    </location>
</feature>
<dbReference type="EMBL" id="RPOK01000004">
    <property type="protein sequence ID" value="RPJ65745.1"/>
    <property type="molecule type" value="Genomic_DNA"/>
</dbReference>
<comment type="caution">
    <text evidence="8">The sequence shown here is derived from an EMBL/GenBank/DDBJ whole genome shotgun (WGS) entry which is preliminary data.</text>
</comment>
<evidence type="ECO:0000256" key="2">
    <source>
        <dbReference type="ARBA" id="ARBA00005779"/>
    </source>
</evidence>
<feature type="transmembrane region" description="Helical" evidence="7">
    <location>
        <begin position="201"/>
        <end position="227"/>
    </location>
</feature>
<feature type="transmembrane region" description="Helical" evidence="7">
    <location>
        <begin position="14"/>
        <end position="32"/>
    </location>
</feature>
<feature type="transmembrane region" description="Helical" evidence="7">
    <location>
        <begin position="53"/>
        <end position="75"/>
    </location>
</feature>
<feature type="transmembrane region" description="Helical" evidence="7">
    <location>
        <begin position="87"/>
        <end position="107"/>
    </location>
</feature>
<name>A0A3N5YAF3_9ALTE</name>
<dbReference type="PANTHER" id="PTHR40043">
    <property type="entry name" value="UPF0719 INNER MEMBRANE PROTEIN YJFL"/>
    <property type="match status" value="1"/>
</dbReference>
<reference evidence="8 9" key="1">
    <citation type="submission" date="2018-11" db="EMBL/GenBank/DDBJ databases">
        <authorList>
            <person name="Ye M.-Q."/>
            <person name="Du Z.-J."/>
        </authorList>
    </citation>
    <scope>NUCLEOTIDE SEQUENCE [LARGE SCALE GENOMIC DNA]</scope>
    <source>
        <strain evidence="8 9">U0105</strain>
    </source>
</reference>
<feature type="transmembrane region" description="Helical" evidence="7">
    <location>
        <begin position="278"/>
        <end position="299"/>
    </location>
</feature>
<evidence type="ECO:0000256" key="6">
    <source>
        <dbReference type="ARBA" id="ARBA00023136"/>
    </source>
</evidence>
<dbReference type="InterPro" id="IPR007140">
    <property type="entry name" value="DUF350"/>
</dbReference>
<comment type="subcellular location">
    <subcellularLocation>
        <location evidence="1">Cell membrane</location>
        <topology evidence="1">Multi-pass membrane protein</topology>
    </subcellularLocation>
</comment>